<keyword evidence="6" id="KW-1185">Reference proteome</keyword>
<comment type="similarity">
    <text evidence="2">Belongs to the class-V pyridoxal-phosphate-dependent aminotransferase family.</text>
</comment>
<keyword evidence="3" id="KW-0663">Pyridoxal phosphate</keyword>
<evidence type="ECO:0000313" key="5">
    <source>
        <dbReference type="EMBL" id="MFC3124220.1"/>
    </source>
</evidence>
<dbReference type="InterPro" id="IPR024169">
    <property type="entry name" value="SP_NH2Trfase/AEP_transaminase"/>
</dbReference>
<organism evidence="5 6">
    <name type="scientific">Teichococcus globiformis</name>
    <dbReference type="NCBI Taxonomy" id="2307229"/>
    <lineage>
        <taxon>Bacteria</taxon>
        <taxon>Pseudomonadati</taxon>
        <taxon>Pseudomonadota</taxon>
        <taxon>Alphaproteobacteria</taxon>
        <taxon>Acetobacterales</taxon>
        <taxon>Roseomonadaceae</taxon>
        <taxon>Roseomonas</taxon>
    </lineage>
</organism>
<dbReference type="InterPro" id="IPR000192">
    <property type="entry name" value="Aminotrans_V_dom"/>
</dbReference>
<dbReference type="InterPro" id="IPR015422">
    <property type="entry name" value="PyrdxlP-dep_Trfase_small"/>
</dbReference>
<dbReference type="CDD" id="cd06451">
    <property type="entry name" value="AGAT_like"/>
    <property type="match status" value="1"/>
</dbReference>
<dbReference type="PANTHER" id="PTHR21152">
    <property type="entry name" value="AMINOTRANSFERASE CLASS V"/>
    <property type="match status" value="1"/>
</dbReference>
<dbReference type="InterPro" id="IPR015421">
    <property type="entry name" value="PyrdxlP-dep_Trfase_major"/>
</dbReference>
<feature type="domain" description="Aminotransferase class V" evidence="4">
    <location>
        <begin position="29"/>
        <end position="330"/>
    </location>
</feature>
<evidence type="ECO:0000256" key="3">
    <source>
        <dbReference type="ARBA" id="ARBA00022898"/>
    </source>
</evidence>
<keyword evidence="5" id="KW-0032">Aminotransferase</keyword>
<evidence type="ECO:0000313" key="6">
    <source>
        <dbReference type="Proteomes" id="UP001595593"/>
    </source>
</evidence>
<dbReference type="RefSeq" id="WP_379594580.1">
    <property type="nucleotide sequence ID" value="NZ_JBHRTN010000004.1"/>
</dbReference>
<dbReference type="GO" id="GO:0008483">
    <property type="term" value="F:transaminase activity"/>
    <property type="evidence" value="ECO:0007669"/>
    <property type="project" value="UniProtKB-KW"/>
</dbReference>
<dbReference type="InterPro" id="IPR015424">
    <property type="entry name" value="PyrdxlP-dep_Trfase"/>
</dbReference>
<dbReference type="Gene3D" id="3.90.1150.10">
    <property type="entry name" value="Aspartate Aminotransferase, domain 1"/>
    <property type="match status" value="1"/>
</dbReference>
<evidence type="ECO:0000256" key="2">
    <source>
        <dbReference type="ARBA" id="ARBA00009236"/>
    </source>
</evidence>
<keyword evidence="5" id="KW-0808">Transferase</keyword>
<dbReference type="Gene3D" id="3.40.640.10">
    <property type="entry name" value="Type I PLP-dependent aspartate aminotransferase-like (Major domain)"/>
    <property type="match status" value="1"/>
</dbReference>
<dbReference type="PANTHER" id="PTHR21152:SF40">
    <property type="entry name" value="ALANINE--GLYOXYLATE AMINOTRANSFERASE"/>
    <property type="match status" value="1"/>
</dbReference>
<gene>
    <name evidence="5" type="ORF">ACFOD4_04035</name>
</gene>
<name>A0ABV7FYG8_9PROT</name>
<comment type="cofactor">
    <cofactor evidence="1">
        <name>pyridoxal 5'-phosphate</name>
        <dbReference type="ChEBI" id="CHEBI:597326"/>
    </cofactor>
</comment>
<sequence>MQGRHFLQIPGPSPVPDRILRAMAMPVIDHRSAEFAELGKAVLEGSKTVFKTTQPVVIYPSSGTGAWEAAIVNTLSPGDTVLMAETGHFATLWRQIAVKFGIEVEFIPGDWRRGADPAAIGERLAADKAHRIKAVMVVHNETSTGATSRVAAIRQAIDDAGHPALFMVDTISSLASVDYRHDEWRVDVTVSGSQKGLMLPPGLGFNAVSEKALAASRSNSMPRSYWDWAEMLKINANGFFPYTPATNLLYGLKEAIVMLQEEGLEEVFARHQRLAAACRAAVKAWGLEVLCEEPSEQSPVLTGVLMPDGHDADRFRKIALENYNISLGSGLGKVAGKVFRIGHLGECNALTLLGALSGVEMALADAGVPHRAGGVAAAMASLQGNGGPKVAAVA</sequence>
<evidence type="ECO:0000259" key="4">
    <source>
        <dbReference type="Pfam" id="PF00266"/>
    </source>
</evidence>
<protein>
    <submittedName>
        <fullName evidence="5">Pyridoxal-phosphate-dependent aminotransferase family protein</fullName>
    </submittedName>
</protein>
<evidence type="ECO:0000256" key="1">
    <source>
        <dbReference type="ARBA" id="ARBA00001933"/>
    </source>
</evidence>
<proteinExistence type="inferred from homology"/>
<dbReference type="Pfam" id="PF00266">
    <property type="entry name" value="Aminotran_5"/>
    <property type="match status" value="1"/>
</dbReference>
<dbReference type="PIRSF" id="PIRSF000524">
    <property type="entry name" value="SPT"/>
    <property type="match status" value="1"/>
</dbReference>
<dbReference type="EMBL" id="JBHRTN010000004">
    <property type="protein sequence ID" value="MFC3124220.1"/>
    <property type="molecule type" value="Genomic_DNA"/>
</dbReference>
<dbReference type="Proteomes" id="UP001595593">
    <property type="component" value="Unassembled WGS sequence"/>
</dbReference>
<dbReference type="SUPFAM" id="SSF53383">
    <property type="entry name" value="PLP-dependent transferases"/>
    <property type="match status" value="1"/>
</dbReference>
<accession>A0ABV7FYG8</accession>
<reference evidence="6" key="1">
    <citation type="journal article" date="2019" name="Int. J. Syst. Evol. Microbiol.">
        <title>The Global Catalogue of Microorganisms (GCM) 10K type strain sequencing project: providing services to taxonomists for standard genome sequencing and annotation.</title>
        <authorList>
            <consortium name="The Broad Institute Genomics Platform"/>
            <consortium name="The Broad Institute Genome Sequencing Center for Infectious Disease"/>
            <person name="Wu L."/>
            <person name="Ma J."/>
        </authorList>
    </citation>
    <scope>NUCLEOTIDE SEQUENCE [LARGE SCALE GENOMIC DNA]</scope>
    <source>
        <strain evidence="6">KCTC 52094</strain>
    </source>
</reference>
<comment type="caution">
    <text evidence="5">The sequence shown here is derived from an EMBL/GenBank/DDBJ whole genome shotgun (WGS) entry which is preliminary data.</text>
</comment>